<dbReference type="InterPro" id="IPR036390">
    <property type="entry name" value="WH_DNA-bd_sf"/>
</dbReference>
<dbReference type="InterPro" id="IPR036388">
    <property type="entry name" value="WH-like_DNA-bd_sf"/>
</dbReference>
<keyword evidence="5 6" id="KW-0539">Nucleus</keyword>
<dbReference type="FunFam" id="1.10.10.10:FF:000116">
    <property type="entry name" value="DNA-directed RNA polymerase III subunit RPC6"/>
    <property type="match status" value="1"/>
</dbReference>
<comment type="function">
    <text evidence="6">DNA-dependent RNA polymerase catalyzes the transcription of DNA into RNA using the four ribonucleoside triphosphates as substrates. Specific peripheric component of RNA polymerase III which synthesizes small RNAs, such as 5S rRNA and tRNAs.</text>
</comment>
<dbReference type="GO" id="GO:0006383">
    <property type="term" value="P:transcription by RNA polymerase III"/>
    <property type="evidence" value="ECO:0007669"/>
    <property type="project" value="UniProtKB-UniRule"/>
</dbReference>
<gene>
    <name evidence="7" type="ORF">BZG36_04965</name>
</gene>
<dbReference type="Gene3D" id="1.10.10.10">
    <property type="entry name" value="Winged helix-like DNA-binding domain superfamily/Winged helix DNA-binding domain"/>
    <property type="match status" value="1"/>
</dbReference>
<evidence type="ECO:0000256" key="4">
    <source>
        <dbReference type="ARBA" id="ARBA00023163"/>
    </source>
</evidence>
<dbReference type="AlphaFoldDB" id="A0A261XUM3"/>
<dbReference type="InterPro" id="IPR016049">
    <property type="entry name" value="RNA_pol_Rpc34-like"/>
</dbReference>
<dbReference type="OrthoDB" id="613763at2759"/>
<dbReference type="PANTHER" id="PTHR12780">
    <property type="entry name" value="RNA POLYMERASE III DNA DIRECTED , 39KD SUBUNIT-RELATED"/>
    <property type="match status" value="1"/>
</dbReference>
<organism evidence="7 8">
    <name type="scientific">Bifiguratus adelaidae</name>
    <dbReference type="NCBI Taxonomy" id="1938954"/>
    <lineage>
        <taxon>Eukaryota</taxon>
        <taxon>Fungi</taxon>
        <taxon>Fungi incertae sedis</taxon>
        <taxon>Mucoromycota</taxon>
        <taxon>Mucoromycotina</taxon>
        <taxon>Endogonomycetes</taxon>
        <taxon>Endogonales</taxon>
        <taxon>Endogonales incertae sedis</taxon>
        <taxon>Bifiguratus</taxon>
    </lineage>
</organism>
<evidence type="ECO:0000313" key="8">
    <source>
        <dbReference type="Proteomes" id="UP000242875"/>
    </source>
</evidence>
<dbReference type="GO" id="GO:0005666">
    <property type="term" value="C:RNA polymerase III complex"/>
    <property type="evidence" value="ECO:0007669"/>
    <property type="project" value="UniProtKB-UniRule"/>
</dbReference>
<comment type="subcellular location">
    <subcellularLocation>
        <location evidence="1 6">Nucleus</location>
    </subcellularLocation>
</comment>
<dbReference type="GO" id="GO:0005737">
    <property type="term" value="C:cytoplasm"/>
    <property type="evidence" value="ECO:0007669"/>
    <property type="project" value="UniProtKB-ARBA"/>
</dbReference>
<evidence type="ECO:0000256" key="6">
    <source>
        <dbReference type="PIRNR" id="PIRNR028763"/>
    </source>
</evidence>
<dbReference type="Pfam" id="PF05158">
    <property type="entry name" value="RNA_pol_Rpc34"/>
    <property type="match status" value="1"/>
</dbReference>
<dbReference type="PIRSF" id="PIRSF028763">
    <property type="entry name" value="RNA_pol_Rpc34"/>
    <property type="match status" value="1"/>
</dbReference>
<dbReference type="InterPro" id="IPR007832">
    <property type="entry name" value="RNA_pol_Rpc34"/>
</dbReference>
<evidence type="ECO:0000256" key="5">
    <source>
        <dbReference type="ARBA" id="ARBA00023242"/>
    </source>
</evidence>
<keyword evidence="4 6" id="KW-0804">Transcription</keyword>
<keyword evidence="3 6" id="KW-0240">DNA-directed RNA polymerase</keyword>
<dbReference type="SUPFAM" id="SSF46785">
    <property type="entry name" value="Winged helix' DNA-binding domain"/>
    <property type="match status" value="1"/>
</dbReference>
<name>A0A261XUM3_9FUNG</name>
<dbReference type="GO" id="GO:0005654">
    <property type="term" value="C:nucleoplasm"/>
    <property type="evidence" value="ECO:0007669"/>
    <property type="project" value="UniProtKB-ARBA"/>
</dbReference>
<sequence length="318" mass="36177">MSERFALPPGLSPHERTFYQQLSKRPFVYANKVEEITENVPVDMITDVINSLSRKGLLAIEVMGKENVFKAVKVEEASKTAGMDPDVKLVYQTIKNAENEGIWLKHIKTKTNLHQQVVIRCVKQLEQRQLVKAVKNVKFPTRKTYMLFELTPSVELTGGAWYTDQTLDEQFIKAIMDVCHRYIADKSYPRKAGAVYPPTYSHYPSADQIRRHIKDSGVSGIELSLQDIKSILDVLIYDGKVEKFISMGYGDDDDDDGYGSSSWVYKAVRAPQKDHSLSEGLAEIPCGTCPVFDFCSEDGPVSPNNCEYYKQWLKKEDW</sequence>
<comment type="similarity">
    <text evidence="2 6">Belongs to the eukaryotic RPC34/RPC39 RNA polymerase subunit family.</text>
</comment>
<comment type="caution">
    <text evidence="7">The sequence shown here is derived from an EMBL/GenBank/DDBJ whole genome shotgun (WGS) entry which is preliminary data.</text>
</comment>
<accession>A0A261XUM3</accession>
<protein>
    <recommendedName>
        <fullName evidence="6">DNA-directed RNA polymerase III subunit RPC6</fullName>
        <shortName evidence="6">RNA polymerase III subunit C6</shortName>
    </recommendedName>
</protein>
<evidence type="ECO:0000256" key="3">
    <source>
        <dbReference type="ARBA" id="ARBA00022478"/>
    </source>
</evidence>
<dbReference type="Proteomes" id="UP000242875">
    <property type="component" value="Unassembled WGS sequence"/>
</dbReference>
<dbReference type="EMBL" id="MVBO01000195">
    <property type="protein sequence ID" value="OZJ02059.1"/>
    <property type="molecule type" value="Genomic_DNA"/>
</dbReference>
<proteinExistence type="inferred from homology"/>
<evidence type="ECO:0000256" key="1">
    <source>
        <dbReference type="ARBA" id="ARBA00004123"/>
    </source>
</evidence>
<reference evidence="7 8" key="1">
    <citation type="journal article" date="2017" name="Mycologia">
        <title>Bifiguratus adelaidae, gen. et sp. nov., a new member of Mucoromycotina in endophytic and soil-dwelling habitats.</title>
        <authorList>
            <person name="Torres-Cruz T.J."/>
            <person name="Billingsley Tobias T.L."/>
            <person name="Almatruk M."/>
            <person name="Hesse C."/>
            <person name="Kuske C.R."/>
            <person name="Desiro A."/>
            <person name="Benucci G.M."/>
            <person name="Bonito G."/>
            <person name="Stajich J.E."/>
            <person name="Dunlap C."/>
            <person name="Arnold A.E."/>
            <person name="Porras-Alfaro A."/>
        </authorList>
    </citation>
    <scope>NUCLEOTIDE SEQUENCE [LARGE SCALE GENOMIC DNA]</scope>
    <source>
        <strain evidence="7 8">AZ0501</strain>
    </source>
</reference>
<keyword evidence="8" id="KW-1185">Reference proteome</keyword>
<evidence type="ECO:0000313" key="7">
    <source>
        <dbReference type="EMBL" id="OZJ02059.1"/>
    </source>
</evidence>
<evidence type="ECO:0000256" key="2">
    <source>
        <dbReference type="ARBA" id="ARBA00011038"/>
    </source>
</evidence>